<accession>A0A811ZWU9</accession>
<comment type="caution">
    <text evidence="1">The sequence shown here is derived from an EMBL/GenBank/DDBJ whole genome shotgun (WGS) entry which is preliminary data.</text>
</comment>
<gene>
    <name evidence="1" type="ORF">NYPRO_LOCUS26223</name>
</gene>
<dbReference type="Proteomes" id="UP000645828">
    <property type="component" value="Unassembled WGS sequence"/>
</dbReference>
<dbReference type="AlphaFoldDB" id="A0A811ZWU9"/>
<organism evidence="1 2">
    <name type="scientific">Nyctereutes procyonoides</name>
    <name type="common">Raccoon dog</name>
    <name type="synonym">Canis procyonoides</name>
    <dbReference type="NCBI Taxonomy" id="34880"/>
    <lineage>
        <taxon>Eukaryota</taxon>
        <taxon>Metazoa</taxon>
        <taxon>Chordata</taxon>
        <taxon>Craniata</taxon>
        <taxon>Vertebrata</taxon>
        <taxon>Euteleostomi</taxon>
        <taxon>Mammalia</taxon>
        <taxon>Eutheria</taxon>
        <taxon>Laurasiatheria</taxon>
        <taxon>Carnivora</taxon>
        <taxon>Caniformia</taxon>
        <taxon>Canidae</taxon>
        <taxon>Nyctereutes</taxon>
    </lineage>
</organism>
<sequence length="29" mass="3311">MFPIKGLAQKLDPKEMMKGKVYEDVISTI</sequence>
<name>A0A811ZWU9_NYCPR</name>
<dbReference type="EMBL" id="CAJHUB010000780">
    <property type="protein sequence ID" value="CAD7693431.1"/>
    <property type="molecule type" value="Genomic_DNA"/>
</dbReference>
<evidence type="ECO:0000313" key="2">
    <source>
        <dbReference type="Proteomes" id="UP000645828"/>
    </source>
</evidence>
<proteinExistence type="predicted"/>
<evidence type="ECO:0000313" key="1">
    <source>
        <dbReference type="EMBL" id="CAD7693431.1"/>
    </source>
</evidence>
<reference evidence="1" key="1">
    <citation type="submission" date="2020-12" db="EMBL/GenBank/DDBJ databases">
        <authorList>
            <consortium name="Molecular Ecology Group"/>
        </authorList>
    </citation>
    <scope>NUCLEOTIDE SEQUENCE</scope>
    <source>
        <strain evidence="1">TBG_1078</strain>
    </source>
</reference>
<keyword evidence="2" id="KW-1185">Reference proteome</keyword>
<protein>
    <submittedName>
        <fullName evidence="1">(raccoon dog) hypothetical protein</fullName>
    </submittedName>
</protein>